<keyword evidence="5" id="KW-1185">Reference proteome</keyword>
<dbReference type="SUPFAM" id="SSF56574">
    <property type="entry name" value="Serpins"/>
    <property type="match status" value="1"/>
</dbReference>
<dbReference type="GO" id="GO:0004867">
    <property type="term" value="F:serine-type endopeptidase inhibitor activity"/>
    <property type="evidence" value="ECO:0007669"/>
    <property type="project" value="InterPro"/>
</dbReference>
<comment type="similarity">
    <text evidence="1 2">Belongs to the serpin family.</text>
</comment>
<dbReference type="GO" id="GO:0005615">
    <property type="term" value="C:extracellular space"/>
    <property type="evidence" value="ECO:0007669"/>
    <property type="project" value="InterPro"/>
</dbReference>
<gene>
    <name evidence="4" type="ORF">HYH03_000117</name>
</gene>
<dbReference type="PANTHER" id="PTHR11461:SF211">
    <property type="entry name" value="GH10112P-RELATED"/>
    <property type="match status" value="1"/>
</dbReference>
<dbReference type="AlphaFoldDB" id="A0A836C7C0"/>
<dbReference type="InterPro" id="IPR023796">
    <property type="entry name" value="Serpin_dom"/>
</dbReference>
<proteinExistence type="inferred from homology"/>
<dbReference type="Proteomes" id="UP000612055">
    <property type="component" value="Unassembled WGS sequence"/>
</dbReference>
<evidence type="ECO:0000256" key="2">
    <source>
        <dbReference type="RuleBase" id="RU000411"/>
    </source>
</evidence>
<reference evidence="4" key="1">
    <citation type="journal article" date="2020" name="bioRxiv">
        <title>Comparative genomics of Chlamydomonas.</title>
        <authorList>
            <person name="Craig R.J."/>
            <person name="Hasan A.R."/>
            <person name="Ness R.W."/>
            <person name="Keightley P.D."/>
        </authorList>
    </citation>
    <scope>NUCLEOTIDE SEQUENCE</scope>
    <source>
        <strain evidence="4">CCAP 11/70</strain>
    </source>
</reference>
<evidence type="ECO:0000313" key="5">
    <source>
        <dbReference type="Proteomes" id="UP000612055"/>
    </source>
</evidence>
<dbReference type="EMBL" id="JAEHOE010000001">
    <property type="protein sequence ID" value="KAG2501612.1"/>
    <property type="molecule type" value="Genomic_DNA"/>
</dbReference>
<dbReference type="InterPro" id="IPR000215">
    <property type="entry name" value="Serpin_fam"/>
</dbReference>
<comment type="caution">
    <text evidence="4">The sequence shown here is derived from an EMBL/GenBank/DDBJ whole genome shotgun (WGS) entry which is preliminary data.</text>
</comment>
<evidence type="ECO:0000313" key="4">
    <source>
        <dbReference type="EMBL" id="KAG2501612.1"/>
    </source>
</evidence>
<dbReference type="Gene3D" id="3.30.497.10">
    <property type="entry name" value="Antithrombin, subunit I, domain 2"/>
    <property type="match status" value="1"/>
</dbReference>
<sequence>MSGLSAASYSLFLEALATTSTPKGCFLSPLSIIYALSLALNGAGPSSPTHAELLGVISGAQPAPSEASLNSELGRAMTLLSAPGGEDASFMLVANSLWTNRGTQLKAEYVEQMKTIFQATAGPGGAADVNAWVSQATRGMITQLLQSDDFDAVLANAIYFKGLWSHAFKKELTSERDFKTGAGATKAVPMMHREFEGPDRVPLARKQGVYEAVELPYKGDTFTAIALLPAEGVEVAAALKDFAAAPEAFRALPKCKVWMPKFKVSSSLSLTPVLQHLGVKSAFGGSADFSRLSASGLHISDVVHKAVVEVDEEGTVAAAATAIMMTRAMPMPAPELVFDRPFAFIIKHKPTGLPAFVGVVSDPSE</sequence>
<accession>A0A836C7C0</accession>
<dbReference type="InterPro" id="IPR042185">
    <property type="entry name" value="Serpin_sf_2"/>
</dbReference>
<protein>
    <recommendedName>
        <fullName evidence="3">Serpin domain-containing protein</fullName>
    </recommendedName>
</protein>
<name>A0A836C7C0_9CHLO</name>
<dbReference type="PANTHER" id="PTHR11461">
    <property type="entry name" value="SERINE PROTEASE INHIBITOR, SERPIN"/>
    <property type="match status" value="1"/>
</dbReference>
<evidence type="ECO:0000259" key="3">
    <source>
        <dbReference type="SMART" id="SM00093"/>
    </source>
</evidence>
<dbReference type="InterPro" id="IPR036186">
    <property type="entry name" value="Serpin_sf"/>
</dbReference>
<dbReference type="Pfam" id="PF00079">
    <property type="entry name" value="Serpin"/>
    <property type="match status" value="1"/>
</dbReference>
<feature type="domain" description="Serpin" evidence="3">
    <location>
        <begin position="9"/>
        <end position="363"/>
    </location>
</feature>
<dbReference type="OrthoDB" id="1063785at2759"/>
<dbReference type="InterPro" id="IPR042178">
    <property type="entry name" value="Serpin_sf_1"/>
</dbReference>
<organism evidence="4 5">
    <name type="scientific">Edaphochlamys debaryana</name>
    <dbReference type="NCBI Taxonomy" id="47281"/>
    <lineage>
        <taxon>Eukaryota</taxon>
        <taxon>Viridiplantae</taxon>
        <taxon>Chlorophyta</taxon>
        <taxon>core chlorophytes</taxon>
        <taxon>Chlorophyceae</taxon>
        <taxon>CS clade</taxon>
        <taxon>Chlamydomonadales</taxon>
        <taxon>Chlamydomonadales incertae sedis</taxon>
        <taxon>Edaphochlamys</taxon>
    </lineage>
</organism>
<dbReference type="CDD" id="cd00172">
    <property type="entry name" value="serpin"/>
    <property type="match status" value="1"/>
</dbReference>
<dbReference type="SMART" id="SM00093">
    <property type="entry name" value="SERPIN"/>
    <property type="match status" value="1"/>
</dbReference>
<dbReference type="Gene3D" id="2.30.39.10">
    <property type="entry name" value="Alpha-1-antitrypsin, domain 1"/>
    <property type="match status" value="1"/>
</dbReference>
<evidence type="ECO:0000256" key="1">
    <source>
        <dbReference type="ARBA" id="ARBA00009500"/>
    </source>
</evidence>